<reference evidence="4 5" key="1">
    <citation type="submission" date="2019-10" db="EMBL/GenBank/DDBJ databases">
        <title>Streptomyces sp. nov., a novel actinobacterium isolated from alkaline environment.</title>
        <authorList>
            <person name="Golinska P."/>
        </authorList>
    </citation>
    <scope>NUCLEOTIDE SEQUENCE [LARGE SCALE GENOMIC DNA]</scope>
    <source>
        <strain evidence="4 5">OF1</strain>
    </source>
</reference>
<organism evidence="4 5">
    <name type="scientific">Streptomyces alkaliterrae</name>
    <dbReference type="NCBI Taxonomy" id="2213162"/>
    <lineage>
        <taxon>Bacteria</taxon>
        <taxon>Bacillati</taxon>
        <taxon>Actinomycetota</taxon>
        <taxon>Actinomycetes</taxon>
        <taxon>Kitasatosporales</taxon>
        <taxon>Streptomycetaceae</taxon>
        <taxon>Streptomyces</taxon>
    </lineage>
</organism>
<sequence>MERRARVVFLIRIAPGGEEDFLAAYERIRHQVAGGVPGHLGDQVCRSTTDPGQWMITSEWRDLRCFEEWEASAAHRELVAPMRACMTDARSLRFAVVAETAAESAA</sequence>
<dbReference type="InterPro" id="IPR007138">
    <property type="entry name" value="ABM_dom"/>
</dbReference>
<gene>
    <name evidence="4" type="ORF">FNX44_006810</name>
    <name evidence="2" type="ORF">H3146_08360</name>
    <name evidence="3" type="ORF">H3147_10045</name>
</gene>
<evidence type="ECO:0000313" key="7">
    <source>
        <dbReference type="Proteomes" id="UP000525686"/>
    </source>
</evidence>
<dbReference type="GO" id="GO:0004497">
    <property type="term" value="F:monooxygenase activity"/>
    <property type="evidence" value="ECO:0007669"/>
    <property type="project" value="UniProtKB-KW"/>
</dbReference>
<evidence type="ECO:0000259" key="1">
    <source>
        <dbReference type="PROSITE" id="PS51725"/>
    </source>
</evidence>
<dbReference type="RefSeq" id="WP_143647066.1">
    <property type="nucleotide sequence ID" value="NZ_JABJWZ010000050.1"/>
</dbReference>
<dbReference type="InterPro" id="IPR011008">
    <property type="entry name" value="Dimeric_a/b-barrel"/>
</dbReference>
<dbReference type="Proteomes" id="UP000320857">
    <property type="component" value="Unassembled WGS sequence"/>
</dbReference>
<dbReference type="Proteomes" id="UP000517765">
    <property type="component" value="Unassembled WGS sequence"/>
</dbReference>
<keyword evidence="4" id="KW-0503">Monooxygenase</keyword>
<dbReference type="PROSITE" id="PS51725">
    <property type="entry name" value="ABM"/>
    <property type="match status" value="1"/>
</dbReference>
<dbReference type="EMBL" id="JABJWZ010000050">
    <property type="protein sequence ID" value="MBB1253384.1"/>
    <property type="molecule type" value="Genomic_DNA"/>
</dbReference>
<accession>A0A5P0YQ89</accession>
<keyword evidence="5" id="KW-1185">Reference proteome</keyword>
<name>A0A5P0YQ89_9ACTN</name>
<reference evidence="6 7" key="2">
    <citation type="submission" date="2020-05" db="EMBL/GenBank/DDBJ databases">
        <title>Classification of alakaliphilic streptomycetes isolated from an alkaline soil next to Lonar Crater, India and a proposal for the recognition of Streptomyces alkaliterrae sp. nov.</title>
        <authorList>
            <person name="Golinska P."/>
        </authorList>
    </citation>
    <scope>NUCLEOTIDE SEQUENCE [LARGE SCALE GENOMIC DNA]</scope>
    <source>
        <strain evidence="7">OF3</strain>
        <strain evidence="6">OF8</strain>
    </source>
</reference>
<dbReference type="EMBL" id="VJYK02000047">
    <property type="protein sequence ID" value="MQS01592.1"/>
    <property type="molecule type" value="Genomic_DNA"/>
</dbReference>
<evidence type="ECO:0000313" key="4">
    <source>
        <dbReference type="EMBL" id="MQS01592.1"/>
    </source>
</evidence>
<dbReference type="Gene3D" id="3.30.70.100">
    <property type="match status" value="1"/>
</dbReference>
<keyword evidence="4" id="KW-0560">Oxidoreductase</keyword>
<evidence type="ECO:0000313" key="5">
    <source>
        <dbReference type="Proteomes" id="UP000320857"/>
    </source>
</evidence>
<evidence type="ECO:0000313" key="2">
    <source>
        <dbReference type="EMBL" id="MBB1253384.1"/>
    </source>
</evidence>
<dbReference type="Proteomes" id="UP000525686">
    <property type="component" value="Unassembled WGS sequence"/>
</dbReference>
<reference evidence="2" key="3">
    <citation type="journal article" name="Syst. Appl. Microbiol.">
        <title>Streptomyces alkaliterrae sp. nov., isolated from an alkaline soil, and emended descriptions of Streptomyces alkaliphilus, Streptomyces calidiresistens and Streptomyces durbertensis.</title>
        <authorList>
            <person name="Swiecimska M."/>
            <person name="Golinska P."/>
            <person name="Nouioui I."/>
            <person name="Wypij M."/>
            <person name="Rai M."/>
            <person name="Sangal V."/>
            <person name="Goodfellow M."/>
        </authorList>
    </citation>
    <scope>NUCLEOTIDE SEQUENCE</scope>
    <source>
        <strain evidence="2">OF3</strain>
        <strain evidence="3">OF8</strain>
    </source>
</reference>
<proteinExistence type="predicted"/>
<dbReference type="Pfam" id="PF03992">
    <property type="entry name" value="ABM"/>
    <property type="match status" value="1"/>
</dbReference>
<feature type="domain" description="ABM" evidence="1">
    <location>
        <begin position="5"/>
        <end position="94"/>
    </location>
</feature>
<evidence type="ECO:0000313" key="6">
    <source>
        <dbReference type="Proteomes" id="UP000517765"/>
    </source>
</evidence>
<dbReference type="EMBL" id="JABJXA010000044">
    <property type="protein sequence ID" value="MBB1259178.1"/>
    <property type="molecule type" value="Genomic_DNA"/>
</dbReference>
<evidence type="ECO:0000313" key="3">
    <source>
        <dbReference type="EMBL" id="MBB1259178.1"/>
    </source>
</evidence>
<dbReference type="AlphaFoldDB" id="A0A5P0YQ89"/>
<protein>
    <submittedName>
        <fullName evidence="4">Antibiotic biosynthesis monooxygenase</fullName>
    </submittedName>
</protein>
<dbReference type="SUPFAM" id="SSF54909">
    <property type="entry name" value="Dimeric alpha+beta barrel"/>
    <property type="match status" value="1"/>
</dbReference>
<comment type="caution">
    <text evidence="4">The sequence shown here is derived from an EMBL/GenBank/DDBJ whole genome shotgun (WGS) entry which is preliminary data.</text>
</comment>